<evidence type="ECO:0000256" key="1">
    <source>
        <dbReference type="ARBA" id="ARBA00022603"/>
    </source>
</evidence>
<evidence type="ECO:0000313" key="4">
    <source>
        <dbReference type="EMBL" id="OSX76218.1"/>
    </source>
</evidence>
<dbReference type="PANTHER" id="PTHR43397">
    <property type="entry name" value="ERGOTHIONEINE BIOSYNTHESIS PROTEIN 1"/>
    <property type="match status" value="1"/>
</dbReference>
<sequence>MSPPAPAAVAAAVAPSKVDDGTRCGTSVTNADGTAGRPRYETTFLYNEDGAADLDTFEADVIAGFAAPDRFFPSKYFYDDAGSDVFTQMTRSSYYYLTRAENENLATNGAAMLAAAGVCGGAATAGRPVNLIELGAGDGTKTVTLLNAIRDGGSGKDCGGGASPVTYVPIDISWGAMRSLYAAVEGTTGGLSPVRVHGYVADYFDALDTLRDAEWTHGLGGSASDNSPGATLPHNVVVYLGSTVGNVTGAELVSFLAAIRARLNDGDHLLLGYDLLQTPAKHLATYPADRTVGDLFEAILDRMRRELDADISDGALDVEVVFDEADGAVLGRFVSTRDHVLAVGRGARRRDFPLRSGERIHVLLCRKFKRDGMAAAASEAGFELQQTWTDATGRFADSLFRAV</sequence>
<feature type="domain" description="Histidine-specific methyltransferase SAM-dependent" evidence="3">
    <location>
        <begin position="57"/>
        <end position="401"/>
    </location>
</feature>
<keyword evidence="5" id="KW-1185">Reference proteome</keyword>
<gene>
    <name evidence="4" type="ORF">BU14_0202s0005</name>
</gene>
<dbReference type="OrthoDB" id="4190at2759"/>
<dbReference type="AlphaFoldDB" id="A0A1X6P5U4"/>
<dbReference type="GO" id="GO:0008168">
    <property type="term" value="F:methyltransferase activity"/>
    <property type="evidence" value="ECO:0007669"/>
    <property type="project" value="UniProtKB-KW"/>
</dbReference>
<protein>
    <recommendedName>
        <fullName evidence="3">Histidine-specific methyltransferase SAM-dependent domain-containing protein</fullName>
    </recommendedName>
</protein>
<accession>A0A1X6P5U4</accession>
<dbReference type="Proteomes" id="UP000218209">
    <property type="component" value="Unassembled WGS sequence"/>
</dbReference>
<evidence type="ECO:0000259" key="3">
    <source>
        <dbReference type="Pfam" id="PF10017"/>
    </source>
</evidence>
<dbReference type="PANTHER" id="PTHR43397:SF1">
    <property type="entry name" value="ERGOTHIONEINE BIOSYNTHESIS PROTEIN 1"/>
    <property type="match status" value="1"/>
</dbReference>
<dbReference type="Gene3D" id="3.40.50.150">
    <property type="entry name" value="Vaccinia Virus protein VP39"/>
    <property type="match status" value="1"/>
</dbReference>
<evidence type="ECO:0000256" key="2">
    <source>
        <dbReference type="ARBA" id="ARBA00022679"/>
    </source>
</evidence>
<dbReference type="InterPro" id="IPR051128">
    <property type="entry name" value="EgtD_Methyltrsf_superfamily"/>
</dbReference>
<proteinExistence type="predicted"/>
<organism evidence="4 5">
    <name type="scientific">Porphyra umbilicalis</name>
    <name type="common">Purple laver</name>
    <name type="synonym">Red alga</name>
    <dbReference type="NCBI Taxonomy" id="2786"/>
    <lineage>
        <taxon>Eukaryota</taxon>
        <taxon>Rhodophyta</taxon>
        <taxon>Bangiophyceae</taxon>
        <taxon>Bangiales</taxon>
        <taxon>Bangiaceae</taxon>
        <taxon>Porphyra</taxon>
    </lineage>
</organism>
<dbReference type="Pfam" id="PF10017">
    <property type="entry name" value="Methyltransf_33"/>
    <property type="match status" value="1"/>
</dbReference>
<dbReference type="InterPro" id="IPR019257">
    <property type="entry name" value="MeTrfase_dom"/>
</dbReference>
<dbReference type="InterPro" id="IPR029063">
    <property type="entry name" value="SAM-dependent_MTases_sf"/>
</dbReference>
<keyword evidence="2" id="KW-0808">Transferase</keyword>
<reference evidence="4 5" key="1">
    <citation type="submission" date="2017-03" db="EMBL/GenBank/DDBJ databases">
        <title>WGS assembly of Porphyra umbilicalis.</title>
        <authorList>
            <person name="Brawley S.H."/>
            <person name="Blouin N.A."/>
            <person name="Ficko-Blean E."/>
            <person name="Wheeler G.L."/>
            <person name="Lohr M."/>
            <person name="Goodson H.V."/>
            <person name="Jenkins J.W."/>
            <person name="Blaby-Haas C.E."/>
            <person name="Helliwell K.E."/>
            <person name="Chan C."/>
            <person name="Marriage T."/>
            <person name="Bhattacharya D."/>
            <person name="Klein A.S."/>
            <person name="Badis Y."/>
            <person name="Brodie J."/>
            <person name="Cao Y."/>
            <person name="Collen J."/>
            <person name="Dittami S.M."/>
            <person name="Gachon C.M."/>
            <person name="Green B.R."/>
            <person name="Karpowicz S."/>
            <person name="Kim J.W."/>
            <person name="Kudahl U."/>
            <person name="Lin S."/>
            <person name="Michel G."/>
            <person name="Mittag M."/>
            <person name="Olson B.J."/>
            <person name="Pangilinan J."/>
            <person name="Peng Y."/>
            <person name="Qiu H."/>
            <person name="Shu S."/>
            <person name="Singer J.T."/>
            <person name="Smith A.G."/>
            <person name="Sprecher B.N."/>
            <person name="Wagner V."/>
            <person name="Wang W."/>
            <person name="Wang Z.-Y."/>
            <person name="Yan J."/>
            <person name="Yarish C."/>
            <person name="Zoeuner-Riek S."/>
            <person name="Zhuang Y."/>
            <person name="Zou Y."/>
            <person name="Lindquist E.A."/>
            <person name="Grimwood J."/>
            <person name="Barry K."/>
            <person name="Rokhsar D.S."/>
            <person name="Schmutz J."/>
            <person name="Stiller J.W."/>
            <person name="Grossman A.R."/>
            <person name="Prochnik S.E."/>
        </authorList>
    </citation>
    <scope>NUCLEOTIDE SEQUENCE [LARGE SCALE GENOMIC DNA]</scope>
    <source>
        <strain evidence="4">4086291</strain>
    </source>
</reference>
<keyword evidence="1" id="KW-0489">Methyltransferase</keyword>
<dbReference type="GO" id="GO:0032259">
    <property type="term" value="P:methylation"/>
    <property type="evidence" value="ECO:0007669"/>
    <property type="project" value="UniProtKB-KW"/>
</dbReference>
<dbReference type="EMBL" id="KV918875">
    <property type="protein sequence ID" value="OSX76218.1"/>
    <property type="molecule type" value="Genomic_DNA"/>
</dbReference>
<name>A0A1X6P5U4_PORUM</name>
<evidence type="ECO:0000313" key="5">
    <source>
        <dbReference type="Proteomes" id="UP000218209"/>
    </source>
</evidence>